<dbReference type="GO" id="GO:0030307">
    <property type="term" value="P:positive regulation of cell growth"/>
    <property type="evidence" value="ECO:0007669"/>
    <property type="project" value="TreeGrafter"/>
</dbReference>
<dbReference type="GO" id="GO:0031929">
    <property type="term" value="P:TOR signaling"/>
    <property type="evidence" value="ECO:0007669"/>
    <property type="project" value="InterPro"/>
</dbReference>
<dbReference type="InterPro" id="IPR011989">
    <property type="entry name" value="ARM-like"/>
</dbReference>
<dbReference type="PROSITE" id="PS50294">
    <property type="entry name" value="WD_REPEATS_REGION"/>
    <property type="match status" value="1"/>
</dbReference>
<evidence type="ECO:0000256" key="2">
    <source>
        <dbReference type="ARBA" id="ARBA00022574"/>
    </source>
</evidence>
<evidence type="ECO:0000259" key="6">
    <source>
        <dbReference type="SMART" id="SM01302"/>
    </source>
</evidence>
<keyword evidence="8" id="KW-1185">Reference proteome</keyword>
<evidence type="ECO:0000256" key="5">
    <source>
        <dbReference type="SAM" id="MobiDB-lite"/>
    </source>
</evidence>
<dbReference type="SUPFAM" id="SSF50978">
    <property type="entry name" value="WD40 repeat-like"/>
    <property type="match status" value="1"/>
</dbReference>
<protein>
    <recommendedName>
        <fullName evidence="6">Raptor N-terminal CASPase-like domain-containing protein</fullName>
    </recommendedName>
</protein>
<dbReference type="PANTHER" id="PTHR12848:SF16">
    <property type="entry name" value="REGULATORY-ASSOCIATED PROTEIN OF MTOR"/>
    <property type="match status" value="1"/>
</dbReference>
<dbReference type="GO" id="GO:0031931">
    <property type="term" value="C:TORC1 complex"/>
    <property type="evidence" value="ECO:0007669"/>
    <property type="project" value="InterPro"/>
</dbReference>
<dbReference type="InterPro" id="IPR001680">
    <property type="entry name" value="WD40_rpt"/>
</dbReference>
<dbReference type="Pfam" id="PF00400">
    <property type="entry name" value="WD40"/>
    <property type="match status" value="1"/>
</dbReference>
<dbReference type="EMBL" id="PQFF01000409">
    <property type="protein sequence ID" value="RHZ51963.1"/>
    <property type="molecule type" value="Genomic_DNA"/>
</dbReference>
<name>A0A397GSC0_9GLOM</name>
<dbReference type="Gene3D" id="1.25.10.10">
    <property type="entry name" value="Leucine-rich Repeat Variant"/>
    <property type="match status" value="1"/>
</dbReference>
<evidence type="ECO:0000256" key="3">
    <source>
        <dbReference type="ARBA" id="ARBA00022737"/>
    </source>
</evidence>
<accession>A0A397GSC0</accession>
<comment type="caution">
    <text evidence="7">The sequence shown here is derived from an EMBL/GenBank/DDBJ whole genome shotgun (WGS) entry which is preliminary data.</text>
</comment>
<evidence type="ECO:0000256" key="1">
    <source>
        <dbReference type="ARBA" id="ARBA00009257"/>
    </source>
</evidence>
<dbReference type="GO" id="GO:0030674">
    <property type="term" value="F:protein-macromolecule adaptor activity"/>
    <property type="evidence" value="ECO:0007669"/>
    <property type="project" value="TreeGrafter"/>
</dbReference>
<gene>
    <name evidence="7" type="ORF">Glove_467g13</name>
</gene>
<dbReference type="GO" id="GO:0010506">
    <property type="term" value="P:regulation of autophagy"/>
    <property type="evidence" value="ECO:0007669"/>
    <property type="project" value="TreeGrafter"/>
</dbReference>
<comment type="similarity">
    <text evidence="1">Belongs to the WD repeat RAPTOR family.</text>
</comment>
<dbReference type="GO" id="GO:0005737">
    <property type="term" value="C:cytoplasm"/>
    <property type="evidence" value="ECO:0007669"/>
    <property type="project" value="TreeGrafter"/>
</dbReference>
<feature type="compositionally biased region" description="Polar residues" evidence="5">
    <location>
        <begin position="33"/>
        <end position="80"/>
    </location>
</feature>
<proteinExistence type="inferred from homology"/>
<dbReference type="InterPro" id="IPR016024">
    <property type="entry name" value="ARM-type_fold"/>
</dbReference>
<dbReference type="SMART" id="SM00320">
    <property type="entry name" value="WD40"/>
    <property type="match status" value="5"/>
</dbReference>
<dbReference type="InterPro" id="IPR015943">
    <property type="entry name" value="WD40/YVTN_repeat-like_dom_sf"/>
</dbReference>
<dbReference type="SUPFAM" id="SSF48371">
    <property type="entry name" value="ARM repeat"/>
    <property type="match status" value="1"/>
</dbReference>
<dbReference type="STRING" id="1348612.A0A397GSC0"/>
<evidence type="ECO:0000256" key="4">
    <source>
        <dbReference type="PROSITE-ProRule" id="PRU00221"/>
    </source>
</evidence>
<dbReference type="Gene3D" id="2.130.10.10">
    <property type="entry name" value="YVTN repeat-like/Quinoprotein amine dehydrogenase"/>
    <property type="match status" value="2"/>
</dbReference>
<dbReference type="InterPro" id="IPR000357">
    <property type="entry name" value="HEAT"/>
</dbReference>
<dbReference type="InterPro" id="IPR036322">
    <property type="entry name" value="WD40_repeat_dom_sf"/>
</dbReference>
<keyword evidence="2 4" id="KW-0853">WD repeat</keyword>
<dbReference type="Proteomes" id="UP000266861">
    <property type="component" value="Unassembled WGS sequence"/>
</dbReference>
<dbReference type="PRINTS" id="PR01547">
    <property type="entry name" value="YEAST176DUF"/>
</dbReference>
<dbReference type="OrthoDB" id="10262360at2759"/>
<feature type="repeat" description="WD" evidence="4">
    <location>
        <begin position="1107"/>
        <end position="1149"/>
    </location>
</feature>
<dbReference type="InterPro" id="IPR029347">
    <property type="entry name" value="Raptor_N"/>
</dbReference>
<dbReference type="GO" id="GO:0009267">
    <property type="term" value="P:cellular response to starvation"/>
    <property type="evidence" value="ECO:0007669"/>
    <property type="project" value="TreeGrafter"/>
</dbReference>
<dbReference type="InterPro" id="IPR004083">
    <property type="entry name" value="Raptor"/>
</dbReference>
<dbReference type="Pfam" id="PF14538">
    <property type="entry name" value="Raptor_N"/>
    <property type="match status" value="1"/>
</dbReference>
<dbReference type="PANTHER" id="PTHR12848">
    <property type="entry name" value="REGULATORY-ASSOCIATED PROTEIN OF MTOR"/>
    <property type="match status" value="1"/>
</dbReference>
<reference evidence="7 8" key="1">
    <citation type="submission" date="2018-08" db="EMBL/GenBank/DDBJ databases">
        <title>Genome and evolution of the arbuscular mycorrhizal fungus Diversispora epigaea (formerly Glomus versiforme) and its bacterial endosymbionts.</title>
        <authorList>
            <person name="Sun X."/>
            <person name="Fei Z."/>
            <person name="Harrison M."/>
        </authorList>
    </citation>
    <scope>NUCLEOTIDE SEQUENCE [LARGE SCALE GENOMIC DNA]</scope>
    <source>
        <strain evidence="7 8">IT104</strain>
    </source>
</reference>
<evidence type="ECO:0000313" key="7">
    <source>
        <dbReference type="EMBL" id="RHZ51963.1"/>
    </source>
</evidence>
<keyword evidence="3" id="KW-0677">Repeat</keyword>
<sequence>MLLRIADNISNKLRRFLSVITSEQGSRIIPEQGNWNTSEQGSKNTSEQGSKSISEQENIGNTSELNSRNTFGESKIPGSNTMDQDFDGINIVYDNNTHAYYNSNRHLSNKNQYREEPPVQDWRMRERLKTVSGALVLCLNIGVDPPDVVKPSPCAKLECWVDPFSVPPPKALDAIGKNLQAQYEQLSARTRYKQYLDPSVDEMKKFCTNLRKGAREERVLFHYNGHGVPKPTASGEIWCFNKHFTQYIPVSLGDLQSWLGSPCIYVYDCSAAGNILESFKRFVEQRYLDPSRPDSSAPSNTPLNIQLAACGPNETLPTHPHLPADLFTSCLTSPIEIALRWFVLQNPLPSYLTVDMVMKLPGRLQDRRTPLGELNWIFTAITDTIAWNVLPRDLFKQLFRQDLMVAALFRNFLLAERIMRRYQCNPMSHPQLPPTHDHPMWDSWDLAVDMCLAQLPSLLNAESGGPEVEYKHSSFFDEQLTAFQVWLSKGSVSQKPPEQLPIVLQVLLSQVHRSRALGLLSKYLDLGPRAVSLALSIGIFPYVLKLLQSPAVDLKPPLVFIWARILAVDRSCQQDLLKDSGYVYFVNIIAPNSILNIPNETEHRAMCAFILAILCTNYNQGQIACKKVQVLQACLARLNNVDPLLRQWACLCIGQYWKNHADAKSEGIENQAHIKLFGLLNDPVPEVRAAALYALGTFIGDLERTEQIVNIEHNIAIYTLDSNNDASPVVRRELVIALSNIVNAYLDNFIKVAHEELLDIHKRILRQRPRESRPSTVYTCVWKALHNLCTDPDAEVSQPAMTVVDTINDKLLESTHAETVAITLRQVLQDQNSPEMEASRISMNRSTSLENVLPLKSKFFDWSCEYFREPQMRPAESEQLGSIDDNERAWRRKRNANIIKSTQPLKEVAGSSRWNKQVGLLNNETEPTKLLFHQFEPHLIVANDKDLISVWNWKDHFRTHTFSNGNPTGSKITTLNFINEGEASMLLAGSSDGIVRIYRNYSSHTSSELVTSWRALPEILPNNPRCGLVAEWQQSRGTLLVGGDVRSIRIWDATREFTMSILPSRSGCSITNITSDSSDIIVAGFADGAIRMYDRRIQPRDSMIATSKEHRNIITNVVWQKGASRELVSGSKSGEIKIWDIRQNRSRYTINNEATVSEMNAMDLHHSADIVAGVYSNQLIKVWNSASGVNLSSTRYNAGFLGWGAQVNSVALASHHMVMAVGATDNYLSIYGISH</sequence>
<feature type="region of interest" description="Disordered" evidence="5">
    <location>
        <begin position="30"/>
        <end position="80"/>
    </location>
</feature>
<dbReference type="Pfam" id="PF02985">
    <property type="entry name" value="HEAT"/>
    <property type="match status" value="1"/>
</dbReference>
<dbReference type="PROSITE" id="PS50082">
    <property type="entry name" value="WD_REPEATS_2"/>
    <property type="match status" value="1"/>
</dbReference>
<dbReference type="SMART" id="SM01302">
    <property type="entry name" value="Raptor_N"/>
    <property type="match status" value="1"/>
</dbReference>
<evidence type="ECO:0000313" key="8">
    <source>
        <dbReference type="Proteomes" id="UP000266861"/>
    </source>
</evidence>
<organism evidence="7 8">
    <name type="scientific">Diversispora epigaea</name>
    <dbReference type="NCBI Taxonomy" id="1348612"/>
    <lineage>
        <taxon>Eukaryota</taxon>
        <taxon>Fungi</taxon>
        <taxon>Fungi incertae sedis</taxon>
        <taxon>Mucoromycota</taxon>
        <taxon>Glomeromycotina</taxon>
        <taxon>Glomeromycetes</taxon>
        <taxon>Diversisporales</taxon>
        <taxon>Diversisporaceae</taxon>
        <taxon>Diversispora</taxon>
    </lineage>
</organism>
<dbReference type="GO" id="GO:0071230">
    <property type="term" value="P:cellular response to amino acid stimulus"/>
    <property type="evidence" value="ECO:0007669"/>
    <property type="project" value="TreeGrafter"/>
</dbReference>
<dbReference type="AlphaFoldDB" id="A0A397GSC0"/>
<feature type="domain" description="Raptor N-terminal CASPase-like" evidence="6">
    <location>
        <begin position="127"/>
        <end position="280"/>
    </location>
</feature>